<evidence type="ECO:0000256" key="3">
    <source>
        <dbReference type="ARBA" id="ARBA00022729"/>
    </source>
</evidence>
<keyword evidence="3" id="KW-0732">Signal</keyword>
<dbReference type="CDD" id="cd08977">
    <property type="entry name" value="SusD"/>
    <property type="match status" value="1"/>
</dbReference>
<evidence type="ECO:0000313" key="8">
    <source>
        <dbReference type="EMBL" id="MBA6152705.1"/>
    </source>
</evidence>
<dbReference type="GO" id="GO:0009279">
    <property type="term" value="C:cell outer membrane"/>
    <property type="evidence" value="ECO:0007669"/>
    <property type="project" value="UniProtKB-SubCell"/>
</dbReference>
<accession>A0A7W2M4Q2</accession>
<evidence type="ECO:0000313" key="9">
    <source>
        <dbReference type="Proteomes" id="UP000541857"/>
    </source>
</evidence>
<evidence type="ECO:0000256" key="5">
    <source>
        <dbReference type="ARBA" id="ARBA00023237"/>
    </source>
</evidence>
<evidence type="ECO:0000256" key="1">
    <source>
        <dbReference type="ARBA" id="ARBA00004442"/>
    </source>
</evidence>
<comment type="subcellular location">
    <subcellularLocation>
        <location evidence="1">Cell outer membrane</location>
    </subcellularLocation>
</comment>
<evidence type="ECO:0000259" key="7">
    <source>
        <dbReference type="Pfam" id="PF14322"/>
    </source>
</evidence>
<keyword evidence="5" id="KW-0998">Cell outer membrane</keyword>
<dbReference type="SUPFAM" id="SSF48452">
    <property type="entry name" value="TPR-like"/>
    <property type="match status" value="1"/>
</dbReference>
<proteinExistence type="inferred from homology"/>
<dbReference type="AlphaFoldDB" id="A0A7W2M4Q2"/>
<dbReference type="Pfam" id="PF07980">
    <property type="entry name" value="SusD_RagB"/>
    <property type="match status" value="1"/>
</dbReference>
<comment type="similarity">
    <text evidence="2">Belongs to the SusD family.</text>
</comment>
<dbReference type="InterPro" id="IPR033985">
    <property type="entry name" value="SusD-like_N"/>
</dbReference>
<protein>
    <submittedName>
        <fullName evidence="8">RagB/SusD family nutrient uptake outer membrane protein</fullName>
    </submittedName>
</protein>
<keyword evidence="9" id="KW-1185">Reference proteome</keyword>
<dbReference type="EMBL" id="JACGLT010000005">
    <property type="protein sequence ID" value="MBA6152705.1"/>
    <property type="molecule type" value="Genomic_DNA"/>
</dbReference>
<keyword evidence="4" id="KW-0472">Membrane</keyword>
<evidence type="ECO:0000256" key="4">
    <source>
        <dbReference type="ARBA" id="ARBA00023136"/>
    </source>
</evidence>
<sequence length="430" mass="48891">MDDPSGQISHETVFEDHITATAATTTMYAKLRDEVLITGNFSGLGAQMGLYSDELDYYGAPGQPIATFYNHQILASNVLVLRTWNSAYNLVYMANTNIEGLEASQALSQDLKNQLLGEALFIRALTHFYLVNLYGEIPYIKTTDYDKNRLVSKVPEHLVYEYIIADLLEAKNRIGENYMSSERIRANKYVVSALLARVYVYTSQWENAENESSSLINNTSLYNLEIDLENVFLKTSPAAILQLKTKVTNQSTTEANSFVFTSGPPPSVALNPNYVNSMEANDLRRLHWVGKVTNNSNTWYFSNKYRQGTNLQYSTIFRLAEQYLIRAEARTRLNDISGAQNDINSIRQRAGLSQTEAHTRDELLQAILKERQSELFAEHGHRWFDIRRFGMANDILTPIKTSWQTTDIFLPIPETELLMNSNLNPQNPGY</sequence>
<dbReference type="Gene3D" id="1.25.40.390">
    <property type="match status" value="1"/>
</dbReference>
<comment type="caution">
    <text evidence="8">The sequence shown here is derived from an EMBL/GenBank/DDBJ whole genome shotgun (WGS) entry which is preliminary data.</text>
</comment>
<evidence type="ECO:0000259" key="6">
    <source>
        <dbReference type="Pfam" id="PF07980"/>
    </source>
</evidence>
<feature type="domain" description="SusD-like N-terminal" evidence="7">
    <location>
        <begin position="67"/>
        <end position="199"/>
    </location>
</feature>
<dbReference type="InterPro" id="IPR011990">
    <property type="entry name" value="TPR-like_helical_dom_sf"/>
</dbReference>
<organism evidence="8 9">
    <name type="scientific">Gelidibacter maritimus</name>
    <dbReference type="NCBI Taxonomy" id="2761487"/>
    <lineage>
        <taxon>Bacteria</taxon>
        <taxon>Pseudomonadati</taxon>
        <taxon>Bacteroidota</taxon>
        <taxon>Flavobacteriia</taxon>
        <taxon>Flavobacteriales</taxon>
        <taxon>Flavobacteriaceae</taxon>
        <taxon>Gelidibacter</taxon>
    </lineage>
</organism>
<reference evidence="8 9" key="1">
    <citation type="submission" date="2020-07" db="EMBL/GenBank/DDBJ databases">
        <title>Bacterium isolated from marine sediment.</title>
        <authorList>
            <person name="Shang D."/>
        </authorList>
    </citation>
    <scope>NUCLEOTIDE SEQUENCE [LARGE SCALE GENOMIC DNA]</scope>
    <source>
        <strain evidence="8 9">F6074</strain>
    </source>
</reference>
<name>A0A7W2M4Q2_9FLAO</name>
<dbReference type="InterPro" id="IPR012944">
    <property type="entry name" value="SusD_RagB_dom"/>
</dbReference>
<dbReference type="Pfam" id="PF14322">
    <property type="entry name" value="SusD-like_3"/>
    <property type="match status" value="1"/>
</dbReference>
<gene>
    <name evidence="8" type="ORF">H3Z82_08220</name>
</gene>
<dbReference type="Proteomes" id="UP000541857">
    <property type="component" value="Unassembled WGS sequence"/>
</dbReference>
<evidence type="ECO:0000256" key="2">
    <source>
        <dbReference type="ARBA" id="ARBA00006275"/>
    </source>
</evidence>
<feature type="domain" description="RagB/SusD" evidence="6">
    <location>
        <begin position="290"/>
        <end position="391"/>
    </location>
</feature>